<protein>
    <submittedName>
        <fullName evidence="1">Uncharacterized protein</fullName>
    </submittedName>
</protein>
<evidence type="ECO:0000313" key="1">
    <source>
        <dbReference type="EMBL" id="GBP42329.1"/>
    </source>
</evidence>
<name>A0A4C1VVU9_EUMVA</name>
<reference evidence="1 2" key="1">
    <citation type="journal article" date="2019" name="Commun. Biol.">
        <title>The bagworm genome reveals a unique fibroin gene that provides high tensile strength.</title>
        <authorList>
            <person name="Kono N."/>
            <person name="Nakamura H."/>
            <person name="Ohtoshi R."/>
            <person name="Tomita M."/>
            <person name="Numata K."/>
            <person name="Arakawa K."/>
        </authorList>
    </citation>
    <scope>NUCLEOTIDE SEQUENCE [LARGE SCALE GENOMIC DNA]</scope>
</reference>
<gene>
    <name evidence="1" type="ORF">EVAR_29585_1</name>
</gene>
<dbReference type="AlphaFoldDB" id="A0A4C1VVU9"/>
<sequence>METRLLLKCVNPTGTLALHLMVQLLCNYFKLYNPNKGSARLSAGVVGLGAMRRTHLCKFAAMRSGLLAGRMARMRLAT</sequence>
<proteinExistence type="predicted"/>
<organism evidence="1 2">
    <name type="scientific">Eumeta variegata</name>
    <name type="common">Bagworm moth</name>
    <name type="synonym">Eumeta japonica</name>
    <dbReference type="NCBI Taxonomy" id="151549"/>
    <lineage>
        <taxon>Eukaryota</taxon>
        <taxon>Metazoa</taxon>
        <taxon>Ecdysozoa</taxon>
        <taxon>Arthropoda</taxon>
        <taxon>Hexapoda</taxon>
        <taxon>Insecta</taxon>
        <taxon>Pterygota</taxon>
        <taxon>Neoptera</taxon>
        <taxon>Endopterygota</taxon>
        <taxon>Lepidoptera</taxon>
        <taxon>Glossata</taxon>
        <taxon>Ditrysia</taxon>
        <taxon>Tineoidea</taxon>
        <taxon>Psychidae</taxon>
        <taxon>Oiketicinae</taxon>
        <taxon>Eumeta</taxon>
    </lineage>
</organism>
<dbReference type="Proteomes" id="UP000299102">
    <property type="component" value="Unassembled WGS sequence"/>
</dbReference>
<keyword evidence="2" id="KW-1185">Reference proteome</keyword>
<evidence type="ECO:0000313" key="2">
    <source>
        <dbReference type="Proteomes" id="UP000299102"/>
    </source>
</evidence>
<dbReference type="EMBL" id="BGZK01000416">
    <property type="protein sequence ID" value="GBP42329.1"/>
    <property type="molecule type" value="Genomic_DNA"/>
</dbReference>
<accession>A0A4C1VVU9</accession>
<comment type="caution">
    <text evidence="1">The sequence shown here is derived from an EMBL/GenBank/DDBJ whole genome shotgun (WGS) entry which is preliminary data.</text>
</comment>